<reference evidence="11 12" key="1">
    <citation type="submission" date="2019-08" db="EMBL/GenBank/DDBJ databases">
        <title>Calorimonas adulescens gen. nov., sp. nov., an anaerobic thermophilic bacterium from Sakhalin hot spring.</title>
        <authorList>
            <person name="Khomyakova M.A."/>
            <person name="Merkel A.Y."/>
            <person name="Novikov A."/>
            <person name="Bonch-Osmolovskaya E.A."/>
            <person name="Slobodkin A.I."/>
        </authorList>
    </citation>
    <scope>NUCLEOTIDE SEQUENCE [LARGE SCALE GENOMIC DNA]</scope>
    <source>
        <strain evidence="11 12">A05MB</strain>
    </source>
</reference>
<dbReference type="InterPro" id="IPR013853">
    <property type="entry name" value="EIIC-GAT"/>
</dbReference>
<dbReference type="InterPro" id="IPR004703">
    <property type="entry name" value="PTS_sugar-sp_permease"/>
</dbReference>
<protein>
    <submittedName>
        <fullName evidence="11">PTS galactitol transporter subunit IIC</fullName>
    </submittedName>
</protein>
<feature type="transmembrane region" description="Helical" evidence="9">
    <location>
        <begin position="39"/>
        <end position="59"/>
    </location>
</feature>
<evidence type="ECO:0000256" key="6">
    <source>
        <dbReference type="ARBA" id="ARBA00022692"/>
    </source>
</evidence>
<keyword evidence="5" id="KW-0598">Phosphotransferase system</keyword>
<evidence type="ECO:0000259" key="10">
    <source>
        <dbReference type="PROSITE" id="PS51104"/>
    </source>
</evidence>
<keyword evidence="12" id="KW-1185">Reference proteome</keyword>
<keyword evidence="7 9" id="KW-1133">Transmembrane helix</keyword>
<feature type="transmembrane region" description="Helical" evidence="9">
    <location>
        <begin position="79"/>
        <end position="110"/>
    </location>
</feature>
<evidence type="ECO:0000256" key="4">
    <source>
        <dbReference type="ARBA" id="ARBA00022597"/>
    </source>
</evidence>
<dbReference type="PIRSF" id="PIRSF006304">
    <property type="entry name" value="GatC"/>
    <property type="match status" value="1"/>
</dbReference>
<dbReference type="GO" id="GO:0015577">
    <property type="term" value="F:galactitol transmembrane transporter activity"/>
    <property type="evidence" value="ECO:0007669"/>
    <property type="project" value="InterPro"/>
</dbReference>
<feature type="transmembrane region" description="Helical" evidence="9">
    <location>
        <begin position="327"/>
        <end position="344"/>
    </location>
</feature>
<gene>
    <name evidence="11" type="ORF">FWJ32_09115</name>
</gene>
<dbReference type="Proteomes" id="UP000322976">
    <property type="component" value="Unassembled WGS sequence"/>
</dbReference>
<evidence type="ECO:0000256" key="9">
    <source>
        <dbReference type="SAM" id="Phobius"/>
    </source>
</evidence>
<evidence type="ECO:0000256" key="8">
    <source>
        <dbReference type="ARBA" id="ARBA00023136"/>
    </source>
</evidence>
<dbReference type="PROSITE" id="PS51104">
    <property type="entry name" value="PTS_EIIC_TYPE_2"/>
    <property type="match status" value="1"/>
</dbReference>
<keyword evidence="6 9" id="KW-0812">Transmembrane</keyword>
<feature type="transmembrane region" description="Helical" evidence="9">
    <location>
        <begin position="216"/>
        <end position="241"/>
    </location>
</feature>
<feature type="domain" description="PTS EIIC type-2" evidence="10">
    <location>
        <begin position="4"/>
        <end position="416"/>
    </location>
</feature>
<feature type="transmembrane region" description="Helical" evidence="9">
    <location>
        <begin position="351"/>
        <end position="369"/>
    </location>
</feature>
<dbReference type="AlphaFoldDB" id="A0A5D8QAE8"/>
<evidence type="ECO:0000256" key="2">
    <source>
        <dbReference type="ARBA" id="ARBA00022448"/>
    </source>
</evidence>
<proteinExistence type="predicted"/>
<keyword evidence="8 9" id="KW-0472">Membrane</keyword>
<feature type="transmembrane region" description="Helical" evidence="9">
    <location>
        <begin position="122"/>
        <end position="155"/>
    </location>
</feature>
<evidence type="ECO:0000256" key="1">
    <source>
        <dbReference type="ARBA" id="ARBA00004651"/>
    </source>
</evidence>
<feature type="transmembrane region" description="Helical" evidence="9">
    <location>
        <begin position="6"/>
        <end position="27"/>
    </location>
</feature>
<keyword evidence="4" id="KW-0762">Sugar transport</keyword>
<evidence type="ECO:0000313" key="12">
    <source>
        <dbReference type="Proteomes" id="UP000322976"/>
    </source>
</evidence>
<keyword evidence="3" id="KW-1003">Cell membrane</keyword>
<dbReference type="RefSeq" id="WP_149545644.1">
    <property type="nucleotide sequence ID" value="NZ_VTPS01000013.1"/>
</dbReference>
<dbReference type="InterPro" id="IPR013014">
    <property type="entry name" value="PTS_EIIC_2"/>
</dbReference>
<organism evidence="11 12">
    <name type="scientific">Calorimonas adulescens</name>
    <dbReference type="NCBI Taxonomy" id="2606906"/>
    <lineage>
        <taxon>Bacteria</taxon>
        <taxon>Bacillati</taxon>
        <taxon>Bacillota</taxon>
        <taxon>Clostridia</taxon>
        <taxon>Thermoanaerobacterales</taxon>
        <taxon>Thermoanaerobacteraceae</taxon>
        <taxon>Calorimonas</taxon>
    </lineage>
</organism>
<evidence type="ECO:0000256" key="5">
    <source>
        <dbReference type="ARBA" id="ARBA00022683"/>
    </source>
</evidence>
<dbReference type="GO" id="GO:0009401">
    <property type="term" value="P:phosphoenolpyruvate-dependent sugar phosphotransferase system"/>
    <property type="evidence" value="ECO:0007669"/>
    <property type="project" value="UniProtKB-KW"/>
</dbReference>
<name>A0A5D8QAE8_9THEO</name>
<evidence type="ECO:0000313" key="11">
    <source>
        <dbReference type="EMBL" id="TZE81491.1"/>
    </source>
</evidence>
<dbReference type="Pfam" id="PF03611">
    <property type="entry name" value="EIIC-GAT"/>
    <property type="match status" value="1"/>
</dbReference>
<evidence type="ECO:0000256" key="3">
    <source>
        <dbReference type="ARBA" id="ARBA00022475"/>
    </source>
</evidence>
<comment type="subcellular location">
    <subcellularLocation>
        <location evidence="1">Cell membrane</location>
        <topology evidence="1">Multi-pass membrane protein</topology>
    </subcellularLocation>
</comment>
<keyword evidence="2" id="KW-0813">Transport</keyword>
<dbReference type="GO" id="GO:0005886">
    <property type="term" value="C:plasma membrane"/>
    <property type="evidence" value="ECO:0007669"/>
    <property type="project" value="UniProtKB-SubCell"/>
</dbReference>
<dbReference type="PANTHER" id="PTHR37324:SF2">
    <property type="entry name" value="PTS SYSTEM GALACTITOL-SPECIFIC EIIC COMPONENT"/>
    <property type="match status" value="1"/>
</dbReference>
<comment type="caution">
    <text evidence="11">The sequence shown here is derived from an EMBL/GenBank/DDBJ whole genome shotgun (WGS) entry which is preliminary data.</text>
</comment>
<evidence type="ECO:0000256" key="7">
    <source>
        <dbReference type="ARBA" id="ARBA00022989"/>
    </source>
</evidence>
<dbReference type="NCBIfam" id="TIGR00827">
    <property type="entry name" value="EIIC-GAT"/>
    <property type="match status" value="1"/>
</dbReference>
<accession>A0A5D8QAE8</accession>
<dbReference type="EMBL" id="VTPS01000013">
    <property type="protein sequence ID" value="TZE81491.1"/>
    <property type="molecule type" value="Genomic_DNA"/>
</dbReference>
<dbReference type="PANTHER" id="PTHR37324">
    <property type="entry name" value="PTS SYSTEM GALACTITOL-SPECIFIC EIIC COMPONENT"/>
    <property type="match status" value="1"/>
</dbReference>
<sequence>MSVINFILSLGASVMLPIIIFILGLVFGQKPGKAFRSALTIGIGFIGINLVIGLLTGNLGPAAQEMVQRMGIKLDVIDVGWPAASAIAFASRIGALIIPIGLLVNIIMLVTKTTKTVDVDFWNYWHFAFTGALIVAATGNMTLGIIGAIINVIIVLKIADWTAPLIQDFYQLPGISLPHGFSAAYVPIAIPLNKLIDHIPGLNKLDASTENIEKRFGIFGEPMVIGLILGIIIGFAAGYSIQQVLQLGMSMAGVMFLMPRMVKILMEGLIPLSESAREFMQKRFAGREFYIGLDSAVSIGHPAAISTALILVPVTILLALIIPGNRVLPFGDLATIPFMVAMIAPVTKGNVVRSVLIGSVVIGVGLLIATNVAPLHTTAAIDAAFKFPAGATTISSICDGANPLTWIILQVMKIFG</sequence>
<feature type="transmembrane region" description="Helical" evidence="9">
    <location>
        <begin position="291"/>
        <end position="321"/>
    </location>
</feature>